<evidence type="ECO:0000256" key="1">
    <source>
        <dbReference type="SAM" id="Phobius"/>
    </source>
</evidence>
<keyword evidence="1" id="KW-1133">Transmembrane helix</keyword>
<feature type="transmembrane region" description="Helical" evidence="1">
    <location>
        <begin position="102"/>
        <end position="119"/>
    </location>
</feature>
<feature type="transmembrane region" description="Helical" evidence="1">
    <location>
        <begin position="77"/>
        <end position="96"/>
    </location>
</feature>
<gene>
    <name evidence="2" type="ORF">AKJ36_01790</name>
</gene>
<sequence length="179" mass="20471">MIPDISKLFPSFEYLHDSIWADAFFFHHTWDNVPDYAFIYPAVNIGIAIGLSLILLHKEQYRRAKSDLFKVIGAKKLALALLSSAFVFMLVSTRILTFTLGIWEAALLGCVIFIGFLLYDFPDNPKRSETVTILVNSSEIPQIGEDRVITFKATGLKNRMWEISENQPQLRKRWASART</sequence>
<keyword evidence="1" id="KW-0472">Membrane</keyword>
<comment type="caution">
    <text evidence="2">The sequence shown here is derived from an EMBL/GenBank/DDBJ whole genome shotgun (WGS) entry which is preliminary data.</text>
</comment>
<organism evidence="2 3">
    <name type="scientific">candidate division MSBL1 archaeon SCGC-AAA259I07</name>
    <dbReference type="NCBI Taxonomy" id="1698266"/>
    <lineage>
        <taxon>Archaea</taxon>
        <taxon>Methanobacteriati</taxon>
        <taxon>Methanobacteriota</taxon>
        <taxon>candidate division MSBL1</taxon>
    </lineage>
</organism>
<protein>
    <submittedName>
        <fullName evidence="2">Uncharacterized protein</fullName>
    </submittedName>
</protein>
<keyword evidence="3" id="KW-1185">Reference proteome</keyword>
<evidence type="ECO:0000313" key="3">
    <source>
        <dbReference type="Proteomes" id="UP000070155"/>
    </source>
</evidence>
<keyword evidence="1" id="KW-0812">Transmembrane</keyword>
<reference evidence="2" key="1">
    <citation type="journal article" date="2016" name="Sci. Rep.">
        <title>Metabolic traits of an uncultured archaeal lineage -MSBL1- from brine pools of the Red Sea.</title>
        <authorList>
            <person name="Mwirichia R."/>
            <person name="Alam I."/>
            <person name="Rashid M."/>
            <person name="Vinu M."/>
            <person name="Ba-Alawi W."/>
            <person name="Anthony Kamau A."/>
            <person name="Kamanda Ngugi D."/>
            <person name="Goker M."/>
            <person name="Klenk H.P."/>
            <person name="Bajic V."/>
            <person name="Stingl U."/>
        </authorList>
    </citation>
    <scope>NUCLEOTIDE SEQUENCE [LARGE SCALE GENOMIC DNA]</scope>
    <source>
        <strain evidence="2">SCGC-AAA259I07</strain>
    </source>
</reference>
<name>A0A133ULJ4_9EURY</name>
<feature type="transmembrane region" description="Helical" evidence="1">
    <location>
        <begin position="38"/>
        <end position="56"/>
    </location>
</feature>
<evidence type="ECO:0000313" key="2">
    <source>
        <dbReference type="EMBL" id="KXA94980.1"/>
    </source>
</evidence>
<accession>A0A133ULJ4</accession>
<dbReference type="AlphaFoldDB" id="A0A133ULJ4"/>
<dbReference type="EMBL" id="LHXQ01000019">
    <property type="protein sequence ID" value="KXA94980.1"/>
    <property type="molecule type" value="Genomic_DNA"/>
</dbReference>
<proteinExistence type="predicted"/>
<dbReference type="Proteomes" id="UP000070155">
    <property type="component" value="Unassembled WGS sequence"/>
</dbReference>